<dbReference type="Gene3D" id="2.60.120.1140">
    <property type="entry name" value="Protein of unknown function DUF192"/>
    <property type="match status" value="1"/>
</dbReference>
<sequence length="162" mass="17636">MRSFFQTMTSAFVALFVFFTLVLPAQAEISFEKGSLTLVTTAGQRVDFHVEWALTAEQRARGLMERESLADDAGMLFDFGETRMVTMWMANTPLSLDMVFIDETGLVVRVAEKTTPFSEAIVGSGKPVRYALEIRGGRAAEVGLTSGARLVLPLALPAAKAP</sequence>
<accession>A0A504U8V6</accession>
<evidence type="ECO:0000313" key="1">
    <source>
        <dbReference type="EMBL" id="TPP10989.1"/>
    </source>
</evidence>
<organism evidence="1 2">
    <name type="scientific">Rhizobium glycinendophyticum</name>
    <dbReference type="NCBI Taxonomy" id="2589807"/>
    <lineage>
        <taxon>Bacteria</taxon>
        <taxon>Pseudomonadati</taxon>
        <taxon>Pseudomonadota</taxon>
        <taxon>Alphaproteobacteria</taxon>
        <taxon>Hyphomicrobiales</taxon>
        <taxon>Rhizobiaceae</taxon>
        <taxon>Rhizobium/Agrobacterium group</taxon>
        <taxon>Rhizobium</taxon>
    </lineage>
</organism>
<dbReference type="AlphaFoldDB" id="A0A504U8V6"/>
<protein>
    <submittedName>
        <fullName evidence="1">DUF192 domain-containing protein</fullName>
    </submittedName>
</protein>
<gene>
    <name evidence="1" type="ORF">FJQ55_09190</name>
</gene>
<dbReference type="Pfam" id="PF02643">
    <property type="entry name" value="DUF192"/>
    <property type="match status" value="1"/>
</dbReference>
<proteinExistence type="predicted"/>
<reference evidence="1 2" key="1">
    <citation type="submission" date="2019-06" db="EMBL/GenBank/DDBJ databases">
        <title>Rhizobium sp. CL12 isolated from roots of soybean.</title>
        <authorList>
            <person name="Wang C."/>
        </authorList>
    </citation>
    <scope>NUCLEOTIDE SEQUENCE [LARGE SCALE GENOMIC DNA]</scope>
    <source>
        <strain evidence="1 2">CL12</strain>
    </source>
</reference>
<dbReference type="Proteomes" id="UP000316429">
    <property type="component" value="Unassembled WGS sequence"/>
</dbReference>
<dbReference type="InterPro" id="IPR038695">
    <property type="entry name" value="Saro_0823-like_sf"/>
</dbReference>
<dbReference type="EMBL" id="VFYP01000001">
    <property type="protein sequence ID" value="TPP10989.1"/>
    <property type="molecule type" value="Genomic_DNA"/>
</dbReference>
<evidence type="ECO:0000313" key="2">
    <source>
        <dbReference type="Proteomes" id="UP000316429"/>
    </source>
</evidence>
<dbReference type="InterPro" id="IPR003795">
    <property type="entry name" value="DUF192"/>
</dbReference>
<comment type="caution">
    <text evidence="1">The sequence shown here is derived from an EMBL/GenBank/DDBJ whole genome shotgun (WGS) entry which is preliminary data.</text>
</comment>
<dbReference type="RefSeq" id="WP_140827357.1">
    <property type="nucleotide sequence ID" value="NZ_VFYP01000001.1"/>
</dbReference>
<dbReference type="PANTHER" id="PTHR37953">
    <property type="entry name" value="UPF0127 PROTEIN MJ1496"/>
    <property type="match status" value="1"/>
</dbReference>
<name>A0A504U8V6_9HYPH</name>
<dbReference type="OrthoDB" id="9808290at2"/>
<dbReference type="PANTHER" id="PTHR37953:SF1">
    <property type="entry name" value="UPF0127 PROTEIN MJ1496"/>
    <property type="match status" value="1"/>
</dbReference>
<keyword evidence="2" id="KW-1185">Reference proteome</keyword>